<evidence type="ECO:0000259" key="11">
    <source>
        <dbReference type="PROSITE" id="PS51154"/>
    </source>
</evidence>
<dbReference type="InterPro" id="IPR007125">
    <property type="entry name" value="H2A/H2B/H3"/>
</dbReference>
<feature type="region of interest" description="Disordered" evidence="10">
    <location>
        <begin position="166"/>
        <end position="199"/>
    </location>
</feature>
<protein>
    <submittedName>
        <fullName evidence="12">Putative histone h2a</fullName>
    </submittedName>
</protein>
<evidence type="ECO:0000256" key="6">
    <source>
        <dbReference type="ARBA" id="ARBA00022853"/>
    </source>
</evidence>
<dbReference type="Gene3D" id="3.40.220.10">
    <property type="entry name" value="Leucine Aminopeptidase, subunit E, domain 1"/>
    <property type="match status" value="1"/>
</dbReference>
<dbReference type="SUPFAM" id="SSF52949">
    <property type="entry name" value="Macro domain-like"/>
    <property type="match status" value="1"/>
</dbReference>
<keyword evidence="5" id="KW-0832">Ubl conjugation</keyword>
<keyword evidence="3" id="KW-0158">Chromosome</keyword>
<dbReference type="InterPro" id="IPR002119">
    <property type="entry name" value="Histone_H2A"/>
</dbReference>
<dbReference type="GO" id="GO:0000786">
    <property type="term" value="C:nucleosome"/>
    <property type="evidence" value="ECO:0007669"/>
    <property type="project" value="UniProtKB-KW"/>
</dbReference>
<dbReference type="InterPro" id="IPR032454">
    <property type="entry name" value="Histone_H2A_C"/>
</dbReference>
<dbReference type="OrthoDB" id="9421954at2759"/>
<dbReference type="VEuPathDB" id="VectorBase:ISCW002473"/>
<evidence type="ECO:0000256" key="4">
    <source>
        <dbReference type="ARBA" id="ARBA00022499"/>
    </source>
</evidence>
<dbReference type="EMBL" id="GHJT01002344">
    <property type="protein sequence ID" value="MOY36315.1"/>
    <property type="molecule type" value="Transcribed_RNA"/>
</dbReference>
<feature type="domain" description="Macro" evidence="11">
    <location>
        <begin position="203"/>
        <end position="382"/>
    </location>
</feature>
<feature type="compositionally biased region" description="Basic and acidic residues" evidence="10">
    <location>
        <begin position="171"/>
        <end position="189"/>
    </location>
</feature>
<evidence type="ECO:0000313" key="12">
    <source>
        <dbReference type="EMBL" id="MOY36315.1"/>
    </source>
</evidence>
<dbReference type="PRINTS" id="PR00620">
    <property type="entry name" value="HISTONEH2A"/>
</dbReference>
<dbReference type="GO" id="GO:0005634">
    <property type="term" value="C:nucleus"/>
    <property type="evidence" value="ECO:0007669"/>
    <property type="project" value="UniProtKB-SubCell"/>
</dbReference>
<proteinExistence type="predicted"/>
<dbReference type="Pfam" id="PF00125">
    <property type="entry name" value="Histone"/>
    <property type="match status" value="1"/>
</dbReference>
<dbReference type="PROSITE" id="PS51154">
    <property type="entry name" value="MACRO"/>
    <property type="match status" value="1"/>
</dbReference>
<dbReference type="CDD" id="cd02904">
    <property type="entry name" value="Macro_H2A-like"/>
    <property type="match status" value="1"/>
</dbReference>
<evidence type="ECO:0000256" key="3">
    <source>
        <dbReference type="ARBA" id="ARBA00022454"/>
    </source>
</evidence>
<dbReference type="PANTHER" id="PTHR23430">
    <property type="entry name" value="HISTONE H2A"/>
    <property type="match status" value="1"/>
</dbReference>
<dbReference type="FunFam" id="1.10.20.10:FF:000013">
    <property type="entry name" value="Core histone macro-H2A"/>
    <property type="match status" value="1"/>
</dbReference>
<dbReference type="InterPro" id="IPR035796">
    <property type="entry name" value="Macro_H2A"/>
</dbReference>
<evidence type="ECO:0000256" key="8">
    <source>
        <dbReference type="ARBA" id="ARBA00023242"/>
    </source>
</evidence>
<dbReference type="SUPFAM" id="SSF47113">
    <property type="entry name" value="Histone-fold"/>
    <property type="match status" value="1"/>
</dbReference>
<dbReference type="InterPro" id="IPR009072">
    <property type="entry name" value="Histone-fold"/>
</dbReference>
<evidence type="ECO:0000256" key="1">
    <source>
        <dbReference type="ARBA" id="ARBA00004123"/>
    </source>
</evidence>
<evidence type="ECO:0000256" key="7">
    <source>
        <dbReference type="ARBA" id="ARBA00023125"/>
    </source>
</evidence>
<evidence type="ECO:0000256" key="9">
    <source>
        <dbReference type="ARBA" id="ARBA00023269"/>
    </source>
</evidence>
<dbReference type="GO" id="GO:0006325">
    <property type="term" value="P:chromatin organization"/>
    <property type="evidence" value="ECO:0007669"/>
    <property type="project" value="UniProtKB-KW"/>
</dbReference>
<dbReference type="SMART" id="SM00414">
    <property type="entry name" value="H2A"/>
    <property type="match status" value="1"/>
</dbReference>
<feature type="non-terminal residue" evidence="12">
    <location>
        <position position="383"/>
    </location>
</feature>
<dbReference type="InterPro" id="IPR043472">
    <property type="entry name" value="Macro_dom-like"/>
</dbReference>
<name>A0A4D5RGT7_IXOSC</name>
<dbReference type="Pfam" id="PF01661">
    <property type="entry name" value="Macro"/>
    <property type="match status" value="1"/>
</dbReference>
<evidence type="ECO:0000256" key="10">
    <source>
        <dbReference type="SAM" id="MobiDB-lite"/>
    </source>
</evidence>
<dbReference type="GO" id="GO:0030527">
    <property type="term" value="F:structural constituent of chromatin"/>
    <property type="evidence" value="ECO:0007669"/>
    <property type="project" value="InterPro"/>
</dbReference>
<keyword evidence="8" id="KW-0539">Nucleus</keyword>
<accession>A0A4D5RGT7</accession>
<dbReference type="Gene3D" id="1.10.20.10">
    <property type="entry name" value="Histone, subunit A"/>
    <property type="match status" value="1"/>
</dbReference>
<dbReference type="FunFam" id="3.40.220.10:FF:000002">
    <property type="entry name" value="Core histone macro-H2A"/>
    <property type="match status" value="1"/>
</dbReference>
<dbReference type="InterPro" id="IPR002589">
    <property type="entry name" value="Macro_dom"/>
</dbReference>
<organism evidence="12">
    <name type="scientific">Ixodes scapularis</name>
    <name type="common">Black-legged tick</name>
    <name type="synonym">Deer tick</name>
    <dbReference type="NCBI Taxonomy" id="6945"/>
    <lineage>
        <taxon>Eukaryota</taxon>
        <taxon>Metazoa</taxon>
        <taxon>Ecdysozoa</taxon>
        <taxon>Arthropoda</taxon>
        <taxon>Chelicerata</taxon>
        <taxon>Arachnida</taxon>
        <taxon>Acari</taxon>
        <taxon>Parasitiformes</taxon>
        <taxon>Ixodida</taxon>
        <taxon>Ixodoidea</taxon>
        <taxon>Ixodidae</taxon>
        <taxon>Ixodinae</taxon>
        <taxon>Ixodes</taxon>
    </lineage>
</organism>
<dbReference type="Pfam" id="PF16211">
    <property type="entry name" value="Histone_H2A_C"/>
    <property type="match status" value="1"/>
</dbReference>
<sequence length="383" mass="40442">MSARGGKKRAKVVSKSTKAGVLFPVGRMRRYLKKGTHHFRIGAGAPVYMAAVIEYLSAEILELAGNAARDNKKGRITPRHILLAIANDDELHQLLKGVTIASGGVLPRILPELLARRKGGRFVMPSPKHQPALPALPVTAVLSPKAPPKPAASPAKKTVALAKKPAAAATAKEKAVPPKEKAKLAKGKDGPTAAGDQSHANITVLSEKKLFLGQKLTVIQGDMASVTADAAIHPTNASLSLSGEVGQVLEKAGGKEFVQEVKDLFSAHGPLESAGAVICPGHQFPAKFVIHCNVPSGSSEPLEKCVRNCLALADEKNIRVLAVPPLATHSVASQKQQAAQTILKAISNYFVNVMSSSLKQIYFVLSDMESIGIYTSELAKLDS</sequence>
<keyword evidence="4" id="KW-1017">Isopeptide bond</keyword>
<dbReference type="GO" id="GO:0003677">
    <property type="term" value="F:DNA binding"/>
    <property type="evidence" value="ECO:0007669"/>
    <property type="project" value="UniProtKB-KW"/>
</dbReference>
<keyword evidence="7" id="KW-0238">DNA-binding</keyword>
<dbReference type="CDD" id="cd00074">
    <property type="entry name" value="HFD_H2A"/>
    <property type="match status" value="1"/>
</dbReference>
<reference evidence="12" key="1">
    <citation type="submission" date="2019-04" db="EMBL/GenBank/DDBJ databases">
        <title>An insight into the mialome of Ixodes scapularis.</title>
        <authorList>
            <person name="Ribeiro J.M."/>
            <person name="Mather T.N."/>
            <person name="Karim S."/>
        </authorList>
    </citation>
    <scope>NUCLEOTIDE SEQUENCE</scope>
</reference>
<dbReference type="VEuPathDB" id="VectorBase:ISCP_014401"/>
<dbReference type="GO" id="GO:0046982">
    <property type="term" value="F:protein heterodimerization activity"/>
    <property type="evidence" value="ECO:0007669"/>
    <property type="project" value="InterPro"/>
</dbReference>
<evidence type="ECO:0000256" key="5">
    <source>
        <dbReference type="ARBA" id="ARBA00022843"/>
    </source>
</evidence>
<keyword evidence="9" id="KW-0544">Nucleosome core</keyword>
<evidence type="ECO:0000256" key="2">
    <source>
        <dbReference type="ARBA" id="ARBA00004286"/>
    </source>
</evidence>
<dbReference type="SMART" id="SM00506">
    <property type="entry name" value="A1pp"/>
    <property type="match status" value="1"/>
</dbReference>
<dbReference type="VEuPathDB" id="VectorBase:ISCI002473"/>
<comment type="subcellular location">
    <subcellularLocation>
        <location evidence="2">Chromosome</location>
    </subcellularLocation>
    <subcellularLocation>
        <location evidence="1">Nucleus</location>
    </subcellularLocation>
</comment>
<dbReference type="AlphaFoldDB" id="A0A4D5RGT7"/>
<keyword evidence="6" id="KW-0156">Chromatin regulator</keyword>